<dbReference type="EMBL" id="AUZY01003994">
    <property type="protein sequence ID" value="EQD65581.1"/>
    <property type="molecule type" value="Genomic_DNA"/>
</dbReference>
<gene>
    <name evidence="1" type="ORF">B1B_06279</name>
</gene>
<feature type="non-terminal residue" evidence="1">
    <location>
        <position position="1"/>
    </location>
</feature>
<dbReference type="AlphaFoldDB" id="T1AYB9"/>
<organism evidence="1">
    <name type="scientific">mine drainage metagenome</name>
    <dbReference type="NCBI Taxonomy" id="410659"/>
    <lineage>
        <taxon>unclassified sequences</taxon>
        <taxon>metagenomes</taxon>
        <taxon>ecological metagenomes</taxon>
    </lineage>
</organism>
<accession>T1AYB9</accession>
<reference evidence="1" key="2">
    <citation type="journal article" date="2014" name="ISME J.">
        <title>Microbial stratification in low pH oxic and suboxic macroscopic growths along an acid mine drainage.</title>
        <authorList>
            <person name="Mendez-Garcia C."/>
            <person name="Mesa V."/>
            <person name="Sprenger R.R."/>
            <person name="Richter M."/>
            <person name="Diez M.S."/>
            <person name="Solano J."/>
            <person name="Bargiela R."/>
            <person name="Golyshina O.V."/>
            <person name="Manteca A."/>
            <person name="Ramos J.L."/>
            <person name="Gallego J.R."/>
            <person name="Llorente I."/>
            <person name="Martins Dos Santos V.A."/>
            <person name="Jensen O.N."/>
            <person name="Pelaez A.I."/>
            <person name="Sanchez J."/>
            <person name="Ferrer M."/>
        </authorList>
    </citation>
    <scope>NUCLEOTIDE SEQUENCE</scope>
</reference>
<sequence>GLFSMGISIRSGRFWIGQIEIPTSEVAKAFNVNRRTVYETLRQVESNHAIATVMAHVASDVDCTQVAPLIGNEVIEIQVSTGLFQKVFVEFNQFISSRSLYVTEMISRTDGKKKSFIR</sequence>
<feature type="non-terminal residue" evidence="1">
    <location>
        <position position="118"/>
    </location>
</feature>
<name>T1AYB9_9ZZZZ</name>
<proteinExistence type="predicted"/>
<protein>
    <submittedName>
        <fullName evidence="1">Uncharacterized protein</fullName>
    </submittedName>
</protein>
<evidence type="ECO:0000313" key="1">
    <source>
        <dbReference type="EMBL" id="EQD65581.1"/>
    </source>
</evidence>
<comment type="caution">
    <text evidence="1">The sequence shown here is derived from an EMBL/GenBank/DDBJ whole genome shotgun (WGS) entry which is preliminary data.</text>
</comment>
<reference evidence="1" key="1">
    <citation type="submission" date="2013-08" db="EMBL/GenBank/DDBJ databases">
        <authorList>
            <person name="Mendez C."/>
            <person name="Richter M."/>
            <person name="Ferrer M."/>
            <person name="Sanchez J."/>
        </authorList>
    </citation>
    <scope>NUCLEOTIDE SEQUENCE</scope>
</reference>